<organism evidence="1 2">
    <name type="scientific">Arctium lappa</name>
    <name type="common">Greater burdock</name>
    <name type="synonym">Lappa major</name>
    <dbReference type="NCBI Taxonomy" id="4217"/>
    <lineage>
        <taxon>Eukaryota</taxon>
        <taxon>Viridiplantae</taxon>
        <taxon>Streptophyta</taxon>
        <taxon>Embryophyta</taxon>
        <taxon>Tracheophyta</taxon>
        <taxon>Spermatophyta</taxon>
        <taxon>Magnoliopsida</taxon>
        <taxon>eudicotyledons</taxon>
        <taxon>Gunneridae</taxon>
        <taxon>Pentapetalae</taxon>
        <taxon>asterids</taxon>
        <taxon>campanulids</taxon>
        <taxon>Asterales</taxon>
        <taxon>Asteraceae</taxon>
        <taxon>Carduoideae</taxon>
        <taxon>Cardueae</taxon>
        <taxon>Arctiinae</taxon>
        <taxon>Arctium</taxon>
    </lineage>
</organism>
<evidence type="ECO:0000313" key="1">
    <source>
        <dbReference type="EMBL" id="KAI3701948.1"/>
    </source>
</evidence>
<reference evidence="2" key="1">
    <citation type="journal article" date="2022" name="Mol. Ecol. Resour.">
        <title>The genomes of chicory, endive, great burdock and yacon provide insights into Asteraceae palaeo-polyploidization history and plant inulin production.</title>
        <authorList>
            <person name="Fan W."/>
            <person name="Wang S."/>
            <person name="Wang H."/>
            <person name="Wang A."/>
            <person name="Jiang F."/>
            <person name="Liu H."/>
            <person name="Zhao H."/>
            <person name="Xu D."/>
            <person name="Zhang Y."/>
        </authorList>
    </citation>
    <scope>NUCLEOTIDE SEQUENCE [LARGE SCALE GENOMIC DNA]</scope>
    <source>
        <strain evidence="2">cv. Niubang</strain>
    </source>
</reference>
<comment type="caution">
    <text evidence="1">The sequence shown here is derived from an EMBL/GenBank/DDBJ whole genome shotgun (WGS) entry which is preliminary data.</text>
</comment>
<reference evidence="1 2" key="2">
    <citation type="journal article" date="2022" name="Mol. Ecol. Resour.">
        <title>The genomes of chicory, endive, great burdock and yacon provide insights into Asteraceae paleo-polyploidization history and plant inulin production.</title>
        <authorList>
            <person name="Fan W."/>
            <person name="Wang S."/>
            <person name="Wang H."/>
            <person name="Wang A."/>
            <person name="Jiang F."/>
            <person name="Liu H."/>
            <person name="Zhao H."/>
            <person name="Xu D."/>
            <person name="Zhang Y."/>
        </authorList>
    </citation>
    <scope>NUCLEOTIDE SEQUENCE [LARGE SCALE GENOMIC DNA]</scope>
    <source>
        <strain evidence="2">cv. Niubang</strain>
    </source>
</reference>
<name>A0ACB8ZWL3_ARCLA</name>
<sequence>MSAMKYDDIPLLVTETVWPSKGDENEIEASVENAAAYNGNLVKHILTGTSIPLRLKVDLTIEARGLPLTSESLASLPPFNAGESNVKKCKPEVAKTGLGSSAAMTTAVVAALRNYLGVVDLSHCNLDQKSEHLDFVHMIAQTAHYVVGNGFDVSSLLGESGSGGSSTPSMVGAVKKWRRS</sequence>
<dbReference type="Proteomes" id="UP001055879">
    <property type="component" value="Linkage Group LG09"/>
</dbReference>
<keyword evidence="2" id="KW-1185">Reference proteome</keyword>
<gene>
    <name evidence="1" type="ORF">L6452_27460</name>
</gene>
<proteinExistence type="predicted"/>
<dbReference type="EMBL" id="CM042055">
    <property type="protein sequence ID" value="KAI3701948.1"/>
    <property type="molecule type" value="Genomic_DNA"/>
</dbReference>
<protein>
    <submittedName>
        <fullName evidence="1">Uncharacterized protein</fullName>
    </submittedName>
</protein>
<accession>A0ACB8ZWL3</accession>
<evidence type="ECO:0000313" key="2">
    <source>
        <dbReference type="Proteomes" id="UP001055879"/>
    </source>
</evidence>